<proteinExistence type="predicted"/>
<feature type="domain" description="Tetratrico peptide repeat group 5" evidence="2">
    <location>
        <begin position="49"/>
        <end position="168"/>
    </location>
</feature>
<keyword evidence="1" id="KW-0802">TPR repeat</keyword>
<feature type="repeat" description="TPR" evidence="1">
    <location>
        <begin position="84"/>
        <end position="117"/>
    </location>
</feature>
<dbReference type="Pfam" id="PF12688">
    <property type="entry name" value="TPR_5"/>
    <property type="match status" value="1"/>
</dbReference>
<protein>
    <submittedName>
        <fullName evidence="3">Tetratrico peptide repeat-containing protein</fullName>
    </submittedName>
</protein>
<dbReference type="EMBL" id="FNDD01000035">
    <property type="protein sequence ID" value="SDH91387.1"/>
    <property type="molecule type" value="Genomic_DNA"/>
</dbReference>
<evidence type="ECO:0000259" key="2">
    <source>
        <dbReference type="Pfam" id="PF12688"/>
    </source>
</evidence>
<dbReference type="SUPFAM" id="SSF48452">
    <property type="entry name" value="TPR-like"/>
    <property type="match status" value="1"/>
</dbReference>
<name>A0A1G8GAF6_9VIBR</name>
<dbReference type="STRING" id="861298.SAMN04488136_13570"/>
<dbReference type="AlphaFoldDB" id="A0A1G8GAF6"/>
<dbReference type="OrthoDB" id="193829at2"/>
<dbReference type="Proteomes" id="UP000198854">
    <property type="component" value="Unassembled WGS sequence"/>
</dbReference>
<evidence type="ECO:0000256" key="1">
    <source>
        <dbReference type="PROSITE-ProRule" id="PRU00339"/>
    </source>
</evidence>
<dbReference type="InterPro" id="IPR041656">
    <property type="entry name" value="TPR_5"/>
</dbReference>
<keyword evidence="4" id="KW-1185">Reference proteome</keyword>
<dbReference type="InterPro" id="IPR011990">
    <property type="entry name" value="TPR-like_helical_dom_sf"/>
</dbReference>
<accession>A0A1G8GAF6</accession>
<dbReference type="InterPro" id="IPR019734">
    <property type="entry name" value="TPR_rpt"/>
</dbReference>
<dbReference type="Gene3D" id="1.25.40.10">
    <property type="entry name" value="Tetratricopeptide repeat domain"/>
    <property type="match status" value="1"/>
</dbReference>
<dbReference type="SMART" id="SM00028">
    <property type="entry name" value="TPR"/>
    <property type="match status" value="2"/>
</dbReference>
<gene>
    <name evidence="3" type="ORF">SAMN04488136_13570</name>
</gene>
<dbReference type="RefSeq" id="WP_093278874.1">
    <property type="nucleotide sequence ID" value="NZ_FNDD01000035.1"/>
</dbReference>
<dbReference type="PROSITE" id="PS50005">
    <property type="entry name" value="TPR"/>
    <property type="match status" value="1"/>
</dbReference>
<organism evidence="3 4">
    <name type="scientific">Vibrio xiamenensis</name>
    <dbReference type="NCBI Taxonomy" id="861298"/>
    <lineage>
        <taxon>Bacteria</taxon>
        <taxon>Pseudomonadati</taxon>
        <taxon>Pseudomonadota</taxon>
        <taxon>Gammaproteobacteria</taxon>
        <taxon>Vibrionales</taxon>
        <taxon>Vibrionaceae</taxon>
        <taxon>Vibrio</taxon>
    </lineage>
</organism>
<reference evidence="3 4" key="1">
    <citation type="submission" date="2016-10" db="EMBL/GenBank/DDBJ databases">
        <authorList>
            <person name="de Groot N.N."/>
        </authorList>
    </citation>
    <scope>NUCLEOTIDE SEQUENCE [LARGE SCALE GENOMIC DNA]</scope>
    <source>
        <strain evidence="3 4">CGMCC 1.10228</strain>
    </source>
</reference>
<evidence type="ECO:0000313" key="4">
    <source>
        <dbReference type="Proteomes" id="UP000198854"/>
    </source>
</evidence>
<sequence>MSHSHLIPTQSQVAALIDNAVALRKSGNHIASIALLEPLLAHDAYRAQASLHIAWNHDQQSQEQQAVQHYQAALEGPLLPSDRFDALFGLASTLRSLGDYQQARHYFELTLQEFPEHLEVKPFYAMCLYNLGDSKSALALLLELLVSTTDNAAIQDYQRAIRLYAADLDRTW</sequence>
<evidence type="ECO:0000313" key="3">
    <source>
        <dbReference type="EMBL" id="SDH91387.1"/>
    </source>
</evidence>